<keyword evidence="7" id="KW-1185">Reference proteome</keyword>
<dbReference type="InterPro" id="IPR009057">
    <property type="entry name" value="Homeodomain-like_sf"/>
</dbReference>
<keyword evidence="2 4" id="KW-0238">DNA-binding</keyword>
<dbReference type="PANTHER" id="PTHR30055">
    <property type="entry name" value="HTH-TYPE TRANSCRIPTIONAL REGULATOR RUTR"/>
    <property type="match status" value="1"/>
</dbReference>
<dbReference type="InterPro" id="IPR050109">
    <property type="entry name" value="HTH-type_TetR-like_transc_reg"/>
</dbReference>
<dbReference type="SUPFAM" id="SSF46689">
    <property type="entry name" value="Homeodomain-like"/>
    <property type="match status" value="1"/>
</dbReference>
<proteinExistence type="predicted"/>
<feature type="DNA-binding region" description="H-T-H motif" evidence="4">
    <location>
        <begin position="28"/>
        <end position="47"/>
    </location>
</feature>
<gene>
    <name evidence="6" type="ORF">SCMU_01730</name>
</gene>
<protein>
    <submittedName>
        <fullName evidence="6">TetR family transcriptional regulator</fullName>
    </submittedName>
</protein>
<feature type="domain" description="HTH tetR-type" evidence="5">
    <location>
        <begin position="5"/>
        <end position="65"/>
    </location>
</feature>
<dbReference type="Pfam" id="PF00440">
    <property type="entry name" value="TetR_N"/>
    <property type="match status" value="1"/>
</dbReference>
<evidence type="ECO:0000256" key="1">
    <source>
        <dbReference type="ARBA" id="ARBA00023015"/>
    </source>
</evidence>
<evidence type="ECO:0000313" key="7">
    <source>
        <dbReference type="Proteomes" id="UP001319861"/>
    </source>
</evidence>
<dbReference type="Gene3D" id="1.10.357.10">
    <property type="entry name" value="Tetracycline Repressor, domain 2"/>
    <property type="match status" value="1"/>
</dbReference>
<evidence type="ECO:0000256" key="2">
    <source>
        <dbReference type="ARBA" id="ARBA00023125"/>
    </source>
</evidence>
<evidence type="ECO:0000256" key="4">
    <source>
        <dbReference type="PROSITE-ProRule" id="PRU00335"/>
    </source>
</evidence>
<dbReference type="Proteomes" id="UP001319861">
    <property type="component" value="Chromosome"/>
</dbReference>
<sequence>MPRPPKARAAILDAYRDLLVSDGERAATMDAVAAAAGVSKGGLLYHFKSKDALADGLLEWLREAAAEDRARMAAAEEGPSRYFVRTSVSTGSDMDLLFVAAVRLAQAGSAAALAALEELDAAWLDIIRREVPDPAASAAIMLIGEGLYHYSSLAGTWPEAAFGTGVDGLLGVVDRLRDA</sequence>
<dbReference type="PRINTS" id="PR00455">
    <property type="entry name" value="HTHTETR"/>
</dbReference>
<dbReference type="PROSITE" id="PS50977">
    <property type="entry name" value="HTH_TETR_2"/>
    <property type="match status" value="1"/>
</dbReference>
<dbReference type="RefSeq" id="WP_229231081.1">
    <property type="nucleotide sequence ID" value="NZ_AP024525.1"/>
</dbReference>
<evidence type="ECO:0000313" key="6">
    <source>
        <dbReference type="EMBL" id="BCT74331.1"/>
    </source>
</evidence>
<dbReference type="InterPro" id="IPR001647">
    <property type="entry name" value="HTH_TetR"/>
</dbReference>
<keyword evidence="3" id="KW-0804">Transcription</keyword>
<organism evidence="6 7">
    <name type="scientific">Sinomonas cyclohexanicum</name>
    <name type="common">Corynebacterium cyclohexanicum</name>
    <dbReference type="NCBI Taxonomy" id="322009"/>
    <lineage>
        <taxon>Bacteria</taxon>
        <taxon>Bacillati</taxon>
        <taxon>Actinomycetota</taxon>
        <taxon>Actinomycetes</taxon>
        <taxon>Micrococcales</taxon>
        <taxon>Micrococcaceae</taxon>
        <taxon>Sinomonas</taxon>
    </lineage>
</organism>
<reference evidence="6 7" key="1">
    <citation type="journal article" date="2021" name="J. Biosci. Bioeng.">
        <title>Identification and characterization of a chc gene cluster responsible for the aromatization pathway of cyclohexanecarboxylate degradation in Sinomonas cyclohexanicum ATCC 51369.</title>
        <authorList>
            <person name="Yamamoto T."/>
            <person name="Hasegawa Y."/>
            <person name="Lau P.C.K."/>
            <person name="Iwaki H."/>
        </authorList>
    </citation>
    <scope>NUCLEOTIDE SEQUENCE [LARGE SCALE GENOMIC DNA]</scope>
    <source>
        <strain evidence="6 7">ATCC 51369</strain>
    </source>
</reference>
<keyword evidence="1" id="KW-0805">Transcription regulation</keyword>
<evidence type="ECO:0000256" key="3">
    <source>
        <dbReference type="ARBA" id="ARBA00023163"/>
    </source>
</evidence>
<evidence type="ECO:0000259" key="5">
    <source>
        <dbReference type="PROSITE" id="PS50977"/>
    </source>
</evidence>
<dbReference type="PANTHER" id="PTHR30055:SF234">
    <property type="entry name" value="HTH-TYPE TRANSCRIPTIONAL REGULATOR BETI"/>
    <property type="match status" value="1"/>
</dbReference>
<name>A0ABM7PQ63_SINCY</name>
<dbReference type="EMBL" id="AP024525">
    <property type="protein sequence ID" value="BCT74331.1"/>
    <property type="molecule type" value="Genomic_DNA"/>
</dbReference>
<accession>A0ABM7PQ63</accession>